<dbReference type="Proteomes" id="UP000191004">
    <property type="component" value="Unassembled WGS sequence"/>
</dbReference>
<evidence type="ECO:0000313" key="5">
    <source>
        <dbReference type="Proteomes" id="UP000191004"/>
    </source>
</evidence>
<keyword evidence="3" id="KW-0812">Transmembrane</keyword>
<keyword evidence="5" id="KW-1185">Reference proteome</keyword>
<organism evidence="4 5">
    <name type="scientific">Trichoderma guizhouense</name>
    <dbReference type="NCBI Taxonomy" id="1491466"/>
    <lineage>
        <taxon>Eukaryota</taxon>
        <taxon>Fungi</taxon>
        <taxon>Dikarya</taxon>
        <taxon>Ascomycota</taxon>
        <taxon>Pezizomycotina</taxon>
        <taxon>Sordariomycetes</taxon>
        <taxon>Hypocreomycetidae</taxon>
        <taxon>Hypocreales</taxon>
        <taxon>Hypocreaceae</taxon>
        <taxon>Trichoderma</taxon>
    </lineage>
</organism>
<sequence length="265" mass="30370">MAPGYGYSLVADEADVEEEGSTGTQEKITRNPLKSLTWHLFGPIAWLFTTFLLVAVLILLVAAVTKEPSTEQCARKLSVWSPAMEAVEYVDVQFQNKFNEKSIYRGKPTPELERAWLDLWNFGPVNIPMDKLDALNKSKEVDWKRAKPEVGGGVIGNLEIFHQIHCLDLVRQYTYRDEYDYSKQPAFDGTPKQVREHVDHCINSLLIFLKCTSDVTPYLMVTDKRRPLGIDADFNTQHKCRNFEKIREWAGVHALNTKDYQNDIS</sequence>
<proteinExistence type="inferred from homology"/>
<protein>
    <recommendedName>
        <fullName evidence="6">Cyclochlorotine biosynthesis protein O</fullName>
    </recommendedName>
</protein>
<evidence type="ECO:0000256" key="1">
    <source>
        <dbReference type="ARBA" id="ARBA00004685"/>
    </source>
</evidence>
<dbReference type="PANTHER" id="PTHR33365">
    <property type="entry name" value="YALI0B05434P"/>
    <property type="match status" value="1"/>
</dbReference>
<keyword evidence="3" id="KW-0472">Membrane</keyword>
<dbReference type="EMBL" id="LVVK01000019">
    <property type="protein sequence ID" value="OPB39300.1"/>
    <property type="molecule type" value="Genomic_DNA"/>
</dbReference>
<dbReference type="PANTHER" id="PTHR33365:SF4">
    <property type="entry name" value="CYCLOCHLOROTINE BIOSYNTHESIS PROTEIN O"/>
    <property type="match status" value="1"/>
</dbReference>
<dbReference type="InterPro" id="IPR021765">
    <property type="entry name" value="UstYa-like"/>
</dbReference>
<evidence type="ECO:0000256" key="2">
    <source>
        <dbReference type="ARBA" id="ARBA00035112"/>
    </source>
</evidence>
<dbReference type="OrthoDB" id="3687641at2759"/>
<evidence type="ECO:0000313" key="4">
    <source>
        <dbReference type="EMBL" id="OPB39300.1"/>
    </source>
</evidence>
<accession>A0A1T3CDX8</accession>
<feature type="transmembrane region" description="Helical" evidence="3">
    <location>
        <begin position="44"/>
        <end position="65"/>
    </location>
</feature>
<dbReference type="Pfam" id="PF11807">
    <property type="entry name" value="UstYa"/>
    <property type="match status" value="1"/>
</dbReference>
<reference evidence="4 5" key="1">
    <citation type="submission" date="2016-04" db="EMBL/GenBank/DDBJ databases">
        <title>Multiple horizontal gene transfer events from other fungi enriched the ability of the initially mycotrophic fungus Trichoderma (Ascomycota) to feed on dead plant biomass.</title>
        <authorList>
            <person name="Atanasova L."/>
            <person name="Chenthamara K."/>
            <person name="Zhang J."/>
            <person name="Grujic M."/>
            <person name="Henrissat B."/>
            <person name="Kuo A."/>
            <person name="Aertz A."/>
            <person name="Salamov A."/>
            <person name="Lipzen A."/>
            <person name="Labutti K."/>
            <person name="Barry K."/>
            <person name="Miao Y."/>
            <person name="Rahimi M.J."/>
            <person name="Shen Q."/>
            <person name="Grigoriev I.V."/>
            <person name="Kubicek C.P."/>
            <person name="Druzhinina I.S."/>
        </authorList>
    </citation>
    <scope>NUCLEOTIDE SEQUENCE [LARGE SCALE GENOMIC DNA]</scope>
    <source>
        <strain evidence="4 5">NJAU 4742</strain>
    </source>
</reference>
<gene>
    <name evidence="4" type="ORF">A0O28_0050060</name>
</gene>
<comment type="similarity">
    <text evidence="2">Belongs to the ustYa family.</text>
</comment>
<dbReference type="GO" id="GO:0043386">
    <property type="term" value="P:mycotoxin biosynthetic process"/>
    <property type="evidence" value="ECO:0007669"/>
    <property type="project" value="InterPro"/>
</dbReference>
<keyword evidence="3" id="KW-1133">Transmembrane helix</keyword>
<evidence type="ECO:0008006" key="6">
    <source>
        <dbReference type="Google" id="ProtNLM"/>
    </source>
</evidence>
<name>A0A1T3CDX8_9HYPO</name>
<evidence type="ECO:0000256" key="3">
    <source>
        <dbReference type="SAM" id="Phobius"/>
    </source>
</evidence>
<comment type="pathway">
    <text evidence="1">Mycotoxin biosynthesis.</text>
</comment>
<comment type="caution">
    <text evidence="4">The sequence shown here is derived from an EMBL/GenBank/DDBJ whole genome shotgun (WGS) entry which is preliminary data.</text>
</comment>
<dbReference type="AlphaFoldDB" id="A0A1T3CDX8"/>